<evidence type="ECO:0000256" key="3">
    <source>
        <dbReference type="ARBA" id="ARBA00022692"/>
    </source>
</evidence>
<dbReference type="GO" id="GO:0008305">
    <property type="term" value="C:integrin complex"/>
    <property type="evidence" value="ECO:0007669"/>
    <property type="project" value="InterPro"/>
</dbReference>
<dbReference type="GO" id="GO:0005178">
    <property type="term" value="F:integrin binding"/>
    <property type="evidence" value="ECO:0007669"/>
    <property type="project" value="TreeGrafter"/>
</dbReference>
<feature type="repeat" description="FG-GAP" evidence="15">
    <location>
        <begin position="515"/>
        <end position="574"/>
    </location>
</feature>
<dbReference type="GO" id="GO:0098609">
    <property type="term" value="P:cell-cell adhesion"/>
    <property type="evidence" value="ECO:0007669"/>
    <property type="project" value="TreeGrafter"/>
</dbReference>
<dbReference type="PANTHER" id="PTHR23220">
    <property type="entry name" value="INTEGRIN ALPHA"/>
    <property type="match status" value="1"/>
</dbReference>
<keyword evidence="4" id="KW-0479">Metal-binding</keyword>
<dbReference type="InterPro" id="IPR013519">
    <property type="entry name" value="Int_alpha_beta-p"/>
</dbReference>
<evidence type="ECO:0000256" key="13">
    <source>
        <dbReference type="ARBA" id="ARBA00023170"/>
    </source>
</evidence>
<dbReference type="InterPro" id="IPR013517">
    <property type="entry name" value="FG-GAP"/>
</dbReference>
<comment type="similarity">
    <text evidence="2 16">Belongs to the integrin alpha chain family.</text>
</comment>
<dbReference type="GO" id="GO:0007160">
    <property type="term" value="P:cell-matrix adhesion"/>
    <property type="evidence" value="ECO:0007669"/>
    <property type="project" value="TreeGrafter"/>
</dbReference>
<evidence type="ECO:0000256" key="16">
    <source>
        <dbReference type="RuleBase" id="RU003762"/>
    </source>
</evidence>
<dbReference type="InterPro" id="IPR032695">
    <property type="entry name" value="Integrin_dom_sf"/>
</dbReference>
<feature type="repeat" description="FG-GAP" evidence="15">
    <location>
        <begin position="330"/>
        <end position="382"/>
    </location>
</feature>
<dbReference type="SUPFAM" id="SSF69179">
    <property type="entry name" value="Integrin domains"/>
    <property type="match status" value="3"/>
</dbReference>
<dbReference type="SMART" id="SM00191">
    <property type="entry name" value="Int_alpha"/>
    <property type="match status" value="4"/>
</dbReference>
<dbReference type="Gene3D" id="2.130.10.130">
    <property type="entry name" value="Integrin alpha, N-terminal"/>
    <property type="match status" value="1"/>
</dbReference>
<feature type="domain" description="Integrin alpha third immunoglobulin-like" evidence="20">
    <location>
        <begin position="974"/>
        <end position="1113"/>
    </location>
</feature>
<keyword evidence="12" id="KW-1015">Disulfide bond</keyword>
<dbReference type="PANTHER" id="PTHR23220:SF3">
    <property type="entry name" value="INTEGRIN ALPHA-5"/>
    <property type="match status" value="1"/>
</dbReference>
<reference evidence="21" key="2">
    <citation type="submission" date="2004-02" db="EMBL/GenBank/DDBJ databases">
        <authorList>
            <consortium name="Genoscope"/>
            <consortium name="Whitehead Institute Centre for Genome Research"/>
        </authorList>
    </citation>
    <scope>NUCLEOTIDE SEQUENCE</scope>
</reference>
<dbReference type="GO" id="GO:0007229">
    <property type="term" value="P:integrin-mediated signaling pathway"/>
    <property type="evidence" value="ECO:0007669"/>
    <property type="project" value="UniProtKB-KW"/>
</dbReference>
<evidence type="ECO:0000259" key="18">
    <source>
        <dbReference type="Pfam" id="PF08441"/>
    </source>
</evidence>
<evidence type="ECO:0000256" key="14">
    <source>
        <dbReference type="ARBA" id="ARBA00023180"/>
    </source>
</evidence>
<dbReference type="FunFam" id="2.60.40.1460:FF:000001">
    <property type="entry name" value="Integrin, alpha V"/>
    <property type="match status" value="1"/>
</dbReference>
<keyword evidence="5" id="KW-0732">Signal</keyword>
<dbReference type="GO" id="GO:0001525">
    <property type="term" value="P:angiogenesis"/>
    <property type="evidence" value="ECO:0007669"/>
    <property type="project" value="TreeGrafter"/>
</dbReference>
<feature type="region of interest" description="Disordered" evidence="17">
    <location>
        <begin position="1135"/>
        <end position="1168"/>
    </location>
</feature>
<gene>
    <name evidence="21" type="ORF">GSTENG00023558001</name>
</gene>
<dbReference type="EMBL" id="CAAE01014729">
    <property type="protein sequence ID" value="CAG03971.1"/>
    <property type="molecule type" value="Genomic_DNA"/>
</dbReference>
<comment type="caution">
    <text evidence="21">The sequence shown here is derived from an EMBL/GenBank/DDBJ whole genome shotgun (WGS) entry which is preliminary data.</text>
</comment>
<comment type="subcellular location">
    <subcellularLocation>
        <location evidence="1 16">Membrane</location>
        <topology evidence="1 16">Single-pass type I membrane protein</topology>
    </subcellularLocation>
</comment>
<proteinExistence type="inferred from homology"/>
<dbReference type="InterPro" id="IPR048286">
    <property type="entry name" value="Integrin_alpha_Ig-like_3"/>
</dbReference>
<dbReference type="InterPro" id="IPR048285">
    <property type="entry name" value="Integrin_alpha_Ig-like_2"/>
</dbReference>
<evidence type="ECO:0000256" key="2">
    <source>
        <dbReference type="ARBA" id="ARBA00008054"/>
    </source>
</evidence>
<dbReference type="InterPro" id="IPR013649">
    <property type="entry name" value="Integrin_alpha_Ig-like_1"/>
</dbReference>
<dbReference type="GO" id="GO:0009897">
    <property type="term" value="C:external side of plasma membrane"/>
    <property type="evidence" value="ECO:0007669"/>
    <property type="project" value="TreeGrafter"/>
</dbReference>
<evidence type="ECO:0000256" key="5">
    <source>
        <dbReference type="ARBA" id="ARBA00022729"/>
    </source>
</evidence>
<keyword evidence="3" id="KW-0812">Transmembrane</keyword>
<evidence type="ECO:0000256" key="8">
    <source>
        <dbReference type="ARBA" id="ARBA00022889"/>
    </source>
</evidence>
<keyword evidence="14" id="KW-0325">Glycoprotein</keyword>
<dbReference type="Gene3D" id="2.60.40.1460">
    <property type="entry name" value="Integrin domains. Chain A, domain 2"/>
    <property type="match status" value="1"/>
</dbReference>
<protein>
    <submittedName>
        <fullName evidence="21">(spotted green pufferfish) hypothetical protein</fullName>
    </submittedName>
</protein>
<keyword evidence="9" id="KW-1133">Transmembrane helix</keyword>
<keyword evidence="11" id="KW-0472">Membrane</keyword>
<evidence type="ECO:0000256" key="7">
    <source>
        <dbReference type="ARBA" id="ARBA00022837"/>
    </source>
</evidence>
<dbReference type="SUPFAM" id="SSF69318">
    <property type="entry name" value="Integrin alpha N-terminal domain"/>
    <property type="match status" value="1"/>
</dbReference>
<keyword evidence="13 16" id="KW-0675">Receptor</keyword>
<dbReference type="GO" id="GO:0033627">
    <property type="term" value="P:cell adhesion mediated by integrin"/>
    <property type="evidence" value="ECO:0007669"/>
    <property type="project" value="TreeGrafter"/>
</dbReference>
<dbReference type="InterPro" id="IPR028994">
    <property type="entry name" value="Integrin_alpha_N"/>
</dbReference>
<evidence type="ECO:0000259" key="20">
    <source>
        <dbReference type="Pfam" id="PF20806"/>
    </source>
</evidence>
<evidence type="ECO:0000256" key="11">
    <source>
        <dbReference type="ARBA" id="ARBA00023136"/>
    </source>
</evidence>
<dbReference type="FunFam" id="2.130.10.130:FF:000003">
    <property type="entry name" value="Integrin alpha V"/>
    <property type="match status" value="1"/>
</dbReference>
<dbReference type="OrthoDB" id="5317514at2759"/>
<reference evidence="21" key="1">
    <citation type="journal article" date="2004" name="Nature">
        <title>Genome duplication in the teleost fish Tetraodon nigroviridis reveals the early vertebrate proto-karyotype.</title>
        <authorList>
            <person name="Jaillon O."/>
            <person name="Aury J.-M."/>
            <person name="Brunet F."/>
            <person name="Petit J.-L."/>
            <person name="Stange-Thomann N."/>
            <person name="Mauceli E."/>
            <person name="Bouneau L."/>
            <person name="Fischer C."/>
            <person name="Ozouf-Costaz C."/>
            <person name="Bernot A."/>
            <person name="Nicaud S."/>
            <person name="Jaffe D."/>
            <person name="Fisher S."/>
            <person name="Lutfalla G."/>
            <person name="Dossat C."/>
            <person name="Segurens B."/>
            <person name="Dasilva C."/>
            <person name="Salanoubat M."/>
            <person name="Levy M."/>
            <person name="Boudet N."/>
            <person name="Castellano S."/>
            <person name="Anthouard V."/>
            <person name="Jubin C."/>
            <person name="Castelli V."/>
            <person name="Katinka M."/>
            <person name="Vacherie B."/>
            <person name="Biemont C."/>
            <person name="Skalli Z."/>
            <person name="Cattolico L."/>
            <person name="Poulain J."/>
            <person name="De Berardinis V."/>
            <person name="Cruaud C."/>
            <person name="Duprat S."/>
            <person name="Brottier P."/>
            <person name="Coutanceau J.-P."/>
            <person name="Gouzy J."/>
            <person name="Parra G."/>
            <person name="Lardier G."/>
            <person name="Chapple C."/>
            <person name="McKernan K.J."/>
            <person name="McEwan P."/>
            <person name="Bosak S."/>
            <person name="Kellis M."/>
            <person name="Volff J.-N."/>
            <person name="Guigo R."/>
            <person name="Zody M.C."/>
            <person name="Mesirov J."/>
            <person name="Lindblad-Toh K."/>
            <person name="Birren B."/>
            <person name="Nusbaum C."/>
            <person name="Kahn D."/>
            <person name="Robinson-Rechavi M."/>
            <person name="Laudet V."/>
            <person name="Schachter V."/>
            <person name="Quetier F."/>
            <person name="Saurin W."/>
            <person name="Scarpelli C."/>
            <person name="Wincker P."/>
            <person name="Lander E.S."/>
            <person name="Weissenbach J."/>
            <person name="Roest Crollius H."/>
        </authorList>
    </citation>
    <scope>NUCLEOTIDE SEQUENCE [LARGE SCALE GENOMIC DNA]</scope>
</reference>
<keyword evidence="6" id="KW-0677">Repeat</keyword>
<evidence type="ECO:0000256" key="10">
    <source>
        <dbReference type="ARBA" id="ARBA00023037"/>
    </source>
</evidence>
<name>Q4S5W1_TETNG</name>
<dbReference type="Pfam" id="PF08441">
    <property type="entry name" value="Integrin_A_Ig_1"/>
    <property type="match status" value="1"/>
</dbReference>
<accession>Q4S5W1</accession>
<evidence type="ECO:0000256" key="12">
    <source>
        <dbReference type="ARBA" id="ARBA00023157"/>
    </source>
</evidence>
<sequence>LAVCKAFNLDVESPTVYSGPAGSYFGYAVDFYLVNPSSGKGIRDGVFKEPVVPAVVSASLGMPPGRHVSAGMELAIAPVTRFHTTVGLPVGERTPDVGIVEGCEPAAVKLRRKVLVQLFRGRGRGGGGRDCGKTVDPTKCDIFMLTQSAPRGCTWSDFSLCVYPHKSAEHDSEPASAVIGAPKANTSQVNVTEGGSVFYCPWSLSQTDCHAIEFDTEGTKWCHRLSFKDESESMDALQTSALSCWSPETGPRADLPGDRTALVNDTKVQVDVKSHQWFGATVRTHKDTILACAPLYSWRTEKDIPYSDATGTCYLSAENFTKFVEYAPCRTEISDAVGQGYCQGGFSADFTTDGKVVLGGPGSYFWQGQVISAAKEDIIRTYYPGFFMQSVDTQIQTKQVQAAYDDSYQGYSVAVGDFNGDHVEDFVAGVPKGLKLYGLVSVLNGTDLKTLMNYTGEQMGSYFGYAVATADINGDGMTDLFVGAPMFMVRGSDSRLEEMGRVYVYLQRGPLNLELQSQRLTGTQVFGRYGSNIAPLGDLDLDGFNDVAVSCPFGGEEQQGLVYIYNGRPEGLSEKPSQVIRGQWAAGSIPASFGFALRGAKDLDMNGYPDLLVGAFGVDKAVLYRSRPIVNTSASLKVYPNMINPEEKNCVVTSGNTSIPVSCVNLSFCISADGKHLPDTLDFQVEVQLDSQKHKQKGAVKRALFLDSQQPLLQRRVTVRRGKRVCSDTKIYLRDEKDFRDKLSSIYVALNFSLDPEAAAASHSLRPILNYQTANVIEQKAQILLDCGEDNICVPDLKLTVQGNRKEVYLGDDNSLTLTFNARNEGEGGAYEAELYVALPPEADYSGIVRDNESLSQLTCSYNTDNQTRYLSCDLGNPMKSGTSVWAGLRFTVPWLKDTQETVQFELQIRSKNENNSHSEAVSYILEVEAQAAVILQGVSLPDKVFLPASWKSTKNYRVEQDVGPGVDTSTSFQGQSLLYPLDFSTKGPINCTSDRTLNPLHLQLQPTPTQTPVLALKTDEHHVSKRDVHKSQLAPPTNLSCSSSECWTLRCNVGLLGRGTTAILTVRSRVWTETFAERSHRQHVLECVARYSVKKMPYLIPPRHYPSGHEKVCSGSGSPLFPSRSALQLSHSVTSGGDAVGVEQAKRGKRRPAVDHHPGHPGRFAAPGSAHLRPVQVWILQAIRPLRRGHGESTNQARL</sequence>
<dbReference type="PRINTS" id="PR01185">
    <property type="entry name" value="INTEGRINA"/>
</dbReference>
<evidence type="ECO:0000259" key="19">
    <source>
        <dbReference type="Pfam" id="PF20805"/>
    </source>
</evidence>
<dbReference type="Pfam" id="PF20806">
    <property type="entry name" value="Integrin_A_Ig_3"/>
    <property type="match status" value="1"/>
</dbReference>
<keyword evidence="8 16" id="KW-0130">Cell adhesion</keyword>
<dbReference type="Pfam" id="PF20805">
    <property type="entry name" value="Integrin_A_Ig_2"/>
    <property type="match status" value="1"/>
</dbReference>
<feature type="non-terminal residue" evidence="21">
    <location>
        <position position="1"/>
    </location>
</feature>
<dbReference type="PROSITE" id="PS51470">
    <property type="entry name" value="FG_GAP"/>
    <property type="match status" value="4"/>
</dbReference>
<dbReference type="KEGG" id="tng:GSTEN00023558G001"/>
<evidence type="ECO:0000313" key="21">
    <source>
        <dbReference type="EMBL" id="CAG03971.1"/>
    </source>
</evidence>
<keyword evidence="10 16" id="KW-0401">Integrin</keyword>
<feature type="repeat" description="FG-GAP" evidence="15">
    <location>
        <begin position="449"/>
        <end position="514"/>
    </location>
</feature>
<evidence type="ECO:0000256" key="1">
    <source>
        <dbReference type="ARBA" id="ARBA00004479"/>
    </source>
</evidence>
<dbReference type="FunFam" id="2.60.40.1510:FF:000001">
    <property type="entry name" value="Integrin alpha V"/>
    <property type="match status" value="1"/>
</dbReference>
<dbReference type="Pfam" id="PF01839">
    <property type="entry name" value="FG-GAP"/>
    <property type="match status" value="2"/>
</dbReference>
<dbReference type="Gene3D" id="2.60.40.1530">
    <property type="entry name" value="ntegrin, alpha v. Chain A, domain 4"/>
    <property type="match status" value="1"/>
</dbReference>
<feature type="repeat" description="FG-GAP" evidence="15">
    <location>
        <begin position="578"/>
        <end position="641"/>
    </location>
</feature>
<dbReference type="AlphaFoldDB" id="Q4S5W1"/>
<organism evidence="21">
    <name type="scientific">Tetraodon nigroviridis</name>
    <name type="common">Spotted green pufferfish</name>
    <name type="synonym">Chelonodon nigroviridis</name>
    <dbReference type="NCBI Taxonomy" id="99883"/>
    <lineage>
        <taxon>Eukaryota</taxon>
        <taxon>Metazoa</taxon>
        <taxon>Chordata</taxon>
        <taxon>Craniata</taxon>
        <taxon>Vertebrata</taxon>
        <taxon>Euteleostomi</taxon>
        <taxon>Actinopterygii</taxon>
        <taxon>Neopterygii</taxon>
        <taxon>Teleostei</taxon>
        <taxon>Neoteleostei</taxon>
        <taxon>Acanthomorphata</taxon>
        <taxon>Eupercaria</taxon>
        <taxon>Tetraodontiformes</taxon>
        <taxon>Tetradontoidea</taxon>
        <taxon>Tetraodontidae</taxon>
        <taxon>Tetraodon</taxon>
    </lineage>
</organism>
<dbReference type="InterPro" id="IPR000413">
    <property type="entry name" value="Integrin_alpha"/>
</dbReference>
<dbReference type="GO" id="GO:0046872">
    <property type="term" value="F:metal ion binding"/>
    <property type="evidence" value="ECO:0007669"/>
    <property type="project" value="UniProtKB-KW"/>
</dbReference>
<keyword evidence="7" id="KW-0106">Calcium</keyword>
<dbReference type="Gene3D" id="2.60.40.1510">
    <property type="entry name" value="ntegrin, alpha v. Chain A, domain 3"/>
    <property type="match status" value="1"/>
</dbReference>
<feature type="domain" description="Integrin alpha second immunoglobulin-like" evidence="19">
    <location>
        <begin position="787"/>
        <end position="928"/>
    </location>
</feature>
<evidence type="ECO:0000256" key="4">
    <source>
        <dbReference type="ARBA" id="ARBA00022723"/>
    </source>
</evidence>
<feature type="domain" description="Integrin alpha first immunoglubulin-like" evidence="18">
    <location>
        <begin position="626"/>
        <end position="786"/>
    </location>
</feature>
<evidence type="ECO:0000256" key="17">
    <source>
        <dbReference type="SAM" id="MobiDB-lite"/>
    </source>
</evidence>
<evidence type="ECO:0000256" key="6">
    <source>
        <dbReference type="ARBA" id="ARBA00022737"/>
    </source>
</evidence>
<evidence type="ECO:0000256" key="15">
    <source>
        <dbReference type="PROSITE-ProRule" id="PRU00803"/>
    </source>
</evidence>
<evidence type="ECO:0000256" key="9">
    <source>
        <dbReference type="ARBA" id="ARBA00022989"/>
    </source>
</evidence>